<protein>
    <submittedName>
        <fullName evidence="2">Uncharacterized protein</fullName>
    </submittedName>
</protein>
<sequence length="177" mass="18455">MAHPDTLLVFVNPYAAPLDQEGRPTAVYPWDPSHNPGRGWVGARLEARGDAIVPVYDEGPVAIPFLMASNHYRRGIAHGDLIAADAETLRRCGFPDDQFQNPQAVLANARARALAEWKAHHPGEVPAIESAQAVASSPPTPPAAAAAAKPPGDAPPAVQAKPEAPAADAPAPKKAAP</sequence>
<reference evidence="2 3" key="1">
    <citation type="submission" date="2021-12" db="EMBL/GenBank/DDBJ databases">
        <title>Discovery of the Pendulisporaceae a myxobacterial family with distinct sporulation behavior and unique specialized metabolism.</title>
        <authorList>
            <person name="Garcia R."/>
            <person name="Popoff A."/>
            <person name="Bader C.D."/>
            <person name="Loehr J."/>
            <person name="Walesch S."/>
            <person name="Walt C."/>
            <person name="Boldt J."/>
            <person name="Bunk B."/>
            <person name="Haeckl F.J.F.P.J."/>
            <person name="Gunesch A.P."/>
            <person name="Birkelbach J."/>
            <person name="Nuebel U."/>
            <person name="Pietschmann T."/>
            <person name="Bach T."/>
            <person name="Mueller R."/>
        </authorList>
    </citation>
    <scope>NUCLEOTIDE SEQUENCE [LARGE SCALE GENOMIC DNA]</scope>
    <source>
        <strain evidence="2 3">MSr12523</strain>
    </source>
</reference>
<gene>
    <name evidence="2" type="ORF">LZC95_19875</name>
</gene>
<evidence type="ECO:0000313" key="2">
    <source>
        <dbReference type="EMBL" id="WXA99068.1"/>
    </source>
</evidence>
<evidence type="ECO:0000256" key="1">
    <source>
        <dbReference type="SAM" id="MobiDB-lite"/>
    </source>
</evidence>
<feature type="region of interest" description="Disordered" evidence="1">
    <location>
        <begin position="127"/>
        <end position="177"/>
    </location>
</feature>
<feature type="compositionally biased region" description="Low complexity" evidence="1">
    <location>
        <begin position="130"/>
        <end position="177"/>
    </location>
</feature>
<evidence type="ECO:0000313" key="3">
    <source>
        <dbReference type="Proteomes" id="UP001379533"/>
    </source>
</evidence>
<name>A0ABZ2KP01_9BACT</name>
<dbReference type="EMBL" id="CP089982">
    <property type="protein sequence ID" value="WXA99068.1"/>
    <property type="molecule type" value="Genomic_DNA"/>
</dbReference>
<accession>A0ABZ2KP01</accession>
<dbReference type="RefSeq" id="WP_394849698.1">
    <property type="nucleotide sequence ID" value="NZ_CP089982.1"/>
</dbReference>
<dbReference type="Proteomes" id="UP001379533">
    <property type="component" value="Chromosome"/>
</dbReference>
<proteinExistence type="predicted"/>
<organism evidence="2 3">
    <name type="scientific">Pendulispora brunnea</name>
    <dbReference type="NCBI Taxonomy" id="2905690"/>
    <lineage>
        <taxon>Bacteria</taxon>
        <taxon>Pseudomonadati</taxon>
        <taxon>Myxococcota</taxon>
        <taxon>Myxococcia</taxon>
        <taxon>Myxococcales</taxon>
        <taxon>Sorangiineae</taxon>
        <taxon>Pendulisporaceae</taxon>
        <taxon>Pendulispora</taxon>
    </lineage>
</organism>
<keyword evidence="3" id="KW-1185">Reference proteome</keyword>